<dbReference type="Proteomes" id="UP000202485">
    <property type="component" value="Unassembled WGS sequence"/>
</dbReference>
<evidence type="ECO:0008006" key="4">
    <source>
        <dbReference type="Google" id="ProtNLM"/>
    </source>
</evidence>
<sequence>MIKLKSISKPQFLFRQISRQLWVRTSLIAALAVVSAGIGTYLGGFVPDFLTQRLSTEAVAKILGILASSMLAVTTFSLSIMVAAQRWASNQSSPRAQQVIEEDSVSQNVLATFLGAFIFALVSLILVETGVYTQQSIAVALAFTLVVIFLVTLALLLWIDQLPSYGSISETARKIEKNAKDTMARAMELPSLGAIPYQAAADVPQTGHDVRASSTGNVRHVDVGMLNSCAEENDCEIWIMALPGQFVTEGQPLARAARKMDGETIREAFVIGTERSFDQDPRFGIQTLSEIAQRALSPGINDPMTAIQMVERLLRVLLPLGSRPTQPADPQFQRIHAPEIAIDTFLRDAYAAISRDAGDKVEVHEAILSALTRLTQTQDGAMKTAARAAATQALTVAERDLRLETDKARVREIPNQVTVEPAT</sequence>
<dbReference type="EMBL" id="FXYG01000003">
    <property type="protein sequence ID" value="SMX46195.1"/>
    <property type="molecule type" value="Genomic_DNA"/>
</dbReference>
<accession>A0A238KTR2</accession>
<feature type="transmembrane region" description="Helical" evidence="1">
    <location>
        <begin position="137"/>
        <end position="159"/>
    </location>
</feature>
<dbReference type="RefSeq" id="WP_093964342.1">
    <property type="nucleotide sequence ID" value="NZ_FXYG01000003.1"/>
</dbReference>
<evidence type="ECO:0000313" key="2">
    <source>
        <dbReference type="EMBL" id="SMX46195.1"/>
    </source>
</evidence>
<organism evidence="2 3">
    <name type="scientific">Ruegeria arenilitoris</name>
    <dbReference type="NCBI Taxonomy" id="1173585"/>
    <lineage>
        <taxon>Bacteria</taxon>
        <taxon>Pseudomonadati</taxon>
        <taxon>Pseudomonadota</taxon>
        <taxon>Alphaproteobacteria</taxon>
        <taxon>Rhodobacterales</taxon>
        <taxon>Roseobacteraceae</taxon>
        <taxon>Ruegeria</taxon>
    </lineage>
</organism>
<keyword evidence="1" id="KW-0812">Transmembrane</keyword>
<feature type="transmembrane region" description="Helical" evidence="1">
    <location>
        <begin position="21"/>
        <end position="42"/>
    </location>
</feature>
<proteinExistence type="predicted"/>
<evidence type="ECO:0000256" key="1">
    <source>
        <dbReference type="SAM" id="Phobius"/>
    </source>
</evidence>
<keyword evidence="1" id="KW-1133">Transmembrane helix</keyword>
<feature type="transmembrane region" description="Helical" evidence="1">
    <location>
        <begin position="105"/>
        <end position="125"/>
    </location>
</feature>
<protein>
    <recommendedName>
        <fullName evidence="4">DUF2254 domain-containing protein</fullName>
    </recommendedName>
</protein>
<dbReference type="InterPro" id="IPR018723">
    <property type="entry name" value="DUF2254_membrane"/>
</dbReference>
<feature type="transmembrane region" description="Helical" evidence="1">
    <location>
        <begin position="62"/>
        <end position="84"/>
    </location>
</feature>
<name>A0A238KTR2_9RHOB</name>
<dbReference type="OrthoDB" id="2955631at2"/>
<dbReference type="AlphaFoldDB" id="A0A238KTR2"/>
<keyword evidence="3" id="KW-1185">Reference proteome</keyword>
<keyword evidence="1" id="KW-0472">Membrane</keyword>
<reference evidence="3" key="1">
    <citation type="submission" date="2017-05" db="EMBL/GenBank/DDBJ databases">
        <authorList>
            <person name="Rodrigo-Torres L."/>
            <person name="Arahal R. D."/>
            <person name="Lucena T."/>
        </authorList>
    </citation>
    <scope>NUCLEOTIDE SEQUENCE [LARGE SCALE GENOMIC DNA]</scope>
    <source>
        <strain evidence="3">CECT 8715</strain>
    </source>
</reference>
<gene>
    <name evidence="2" type="ORF">RUA8715_02892</name>
</gene>
<dbReference type="Pfam" id="PF10011">
    <property type="entry name" value="DUF2254"/>
    <property type="match status" value="1"/>
</dbReference>
<evidence type="ECO:0000313" key="3">
    <source>
        <dbReference type="Proteomes" id="UP000202485"/>
    </source>
</evidence>